<evidence type="ECO:0000313" key="2">
    <source>
        <dbReference type="EMBL" id="SEO89697.1"/>
    </source>
</evidence>
<evidence type="ECO:0000313" key="4">
    <source>
        <dbReference type="Proteomes" id="UP000198939"/>
    </source>
</evidence>
<evidence type="ECO:0000313" key="1">
    <source>
        <dbReference type="EMBL" id="SEI15020.1"/>
    </source>
</evidence>
<name>A0A1H8TFI8_9HYPH</name>
<protein>
    <submittedName>
        <fullName evidence="1">Uncharacterized protein</fullName>
    </submittedName>
</protein>
<reference evidence="3" key="2">
    <citation type="submission" date="2016-10" db="EMBL/GenBank/DDBJ databases">
        <authorList>
            <person name="Wibberg D."/>
        </authorList>
    </citation>
    <scope>NUCLEOTIDE SEQUENCE [LARGE SCALE GENOMIC DNA]</scope>
</reference>
<dbReference type="Proteomes" id="UP000183063">
    <property type="component" value="Unassembled WGS sequence"/>
</dbReference>
<accession>A0A1H8TFI8</accession>
<dbReference type="AlphaFoldDB" id="A0A1H8TFI8"/>
<sequence>MSDSPLEIPLIRVAVVEAGAKGAEGWRTAEIGKAIVFKTEDLNDYRTKNWDSRVYDAMVLIAAVEYCDRLLSAQATAGHAGLICSCPCMTRRAGKTHA</sequence>
<dbReference type="EMBL" id="FOCV01000028">
    <property type="protein sequence ID" value="SEO89697.1"/>
    <property type="molecule type" value="Genomic_DNA"/>
</dbReference>
<dbReference type="STRING" id="501024.RTCCBAU85039_5191"/>
<keyword evidence="4" id="KW-1185">Reference proteome</keyword>
<proteinExistence type="predicted"/>
<gene>
    <name evidence="1" type="ORF">RTCCBAU85039_5191</name>
    <name evidence="2" type="ORF">SAMN05216228_102891</name>
</gene>
<evidence type="ECO:0000313" key="3">
    <source>
        <dbReference type="Proteomes" id="UP000183063"/>
    </source>
</evidence>
<reference evidence="1" key="1">
    <citation type="submission" date="2016-10" db="EMBL/GenBank/DDBJ databases">
        <authorList>
            <person name="de Groot N.N."/>
        </authorList>
    </citation>
    <scope>NUCLEOTIDE SEQUENCE [LARGE SCALE GENOMIC DNA]</scope>
    <source>
        <strain evidence="1">CCBAU85039</strain>
    </source>
</reference>
<dbReference type="EMBL" id="FNXB01000037">
    <property type="protein sequence ID" value="SEI15020.1"/>
    <property type="molecule type" value="Genomic_DNA"/>
</dbReference>
<dbReference type="Proteomes" id="UP000198939">
    <property type="component" value="Unassembled WGS sequence"/>
</dbReference>
<reference evidence="2 4" key="3">
    <citation type="submission" date="2016-10" db="EMBL/GenBank/DDBJ databases">
        <authorList>
            <person name="Varghese N."/>
            <person name="Submissions S."/>
        </authorList>
    </citation>
    <scope>NUCLEOTIDE SEQUENCE [LARGE SCALE GENOMIC DNA]</scope>
    <source>
        <strain evidence="2 4">CGMCC 1.7071</strain>
    </source>
</reference>
<organism evidence="1 3">
    <name type="scientific">Rhizobium tibeticum</name>
    <dbReference type="NCBI Taxonomy" id="501024"/>
    <lineage>
        <taxon>Bacteria</taxon>
        <taxon>Pseudomonadati</taxon>
        <taxon>Pseudomonadota</taxon>
        <taxon>Alphaproteobacteria</taxon>
        <taxon>Hyphomicrobiales</taxon>
        <taxon>Rhizobiaceae</taxon>
        <taxon>Rhizobium/Agrobacterium group</taxon>
        <taxon>Rhizobium</taxon>
    </lineage>
</organism>